<evidence type="ECO:0000313" key="12">
    <source>
        <dbReference type="Proteomes" id="UP000245708"/>
    </source>
</evidence>
<feature type="modified residue" description="4-aspartylphosphate" evidence="6">
    <location>
        <position position="692"/>
    </location>
</feature>
<dbReference type="Pfam" id="PF00072">
    <property type="entry name" value="Response_reg"/>
    <property type="match status" value="1"/>
</dbReference>
<evidence type="ECO:0000256" key="6">
    <source>
        <dbReference type="PROSITE-ProRule" id="PRU00169"/>
    </source>
</evidence>
<dbReference type="Gene3D" id="1.10.287.130">
    <property type="match status" value="1"/>
</dbReference>
<dbReference type="SUPFAM" id="SSF47384">
    <property type="entry name" value="Homodimeric domain of signal transducing histidine kinase"/>
    <property type="match status" value="1"/>
</dbReference>
<feature type="domain" description="Response regulatory" evidence="9">
    <location>
        <begin position="643"/>
        <end position="759"/>
    </location>
</feature>
<dbReference type="Gene3D" id="3.40.50.2300">
    <property type="match status" value="1"/>
</dbReference>
<name>A0A316GPQ8_9RHOB</name>
<keyword evidence="4" id="KW-0808">Transferase</keyword>
<comment type="catalytic activity">
    <reaction evidence="1">
        <text>ATP + protein L-histidine = ADP + protein N-phospho-L-histidine.</text>
        <dbReference type="EC" id="2.7.13.3"/>
    </reaction>
</comment>
<evidence type="ECO:0000259" key="10">
    <source>
        <dbReference type="PROSITE" id="PS50112"/>
    </source>
</evidence>
<protein>
    <recommendedName>
        <fullName evidence="2">histidine kinase</fullName>
        <ecNumber evidence="2">2.7.13.3</ecNumber>
    </recommendedName>
</protein>
<keyword evidence="5 11" id="KW-0418">Kinase</keyword>
<keyword evidence="12" id="KW-1185">Reference proteome</keyword>
<evidence type="ECO:0000256" key="3">
    <source>
        <dbReference type="ARBA" id="ARBA00022553"/>
    </source>
</evidence>
<dbReference type="Pfam" id="PF00512">
    <property type="entry name" value="HisKA"/>
    <property type="match status" value="1"/>
</dbReference>
<dbReference type="SUPFAM" id="SSF55785">
    <property type="entry name" value="PYP-like sensor domain (PAS domain)"/>
    <property type="match status" value="1"/>
</dbReference>
<dbReference type="AlphaFoldDB" id="A0A316GPQ8"/>
<proteinExistence type="predicted"/>
<feature type="transmembrane region" description="Helical" evidence="7">
    <location>
        <begin position="27"/>
        <end position="48"/>
    </location>
</feature>
<evidence type="ECO:0000256" key="5">
    <source>
        <dbReference type="ARBA" id="ARBA00022777"/>
    </source>
</evidence>
<dbReference type="InterPro" id="IPR011006">
    <property type="entry name" value="CheY-like_superfamily"/>
</dbReference>
<dbReference type="SMART" id="SM00448">
    <property type="entry name" value="REC"/>
    <property type="match status" value="1"/>
</dbReference>
<dbReference type="InterPro" id="IPR004358">
    <property type="entry name" value="Sig_transdc_His_kin-like_C"/>
</dbReference>
<dbReference type="InterPro" id="IPR036097">
    <property type="entry name" value="HisK_dim/P_sf"/>
</dbReference>
<dbReference type="InterPro" id="IPR003661">
    <property type="entry name" value="HisK_dim/P_dom"/>
</dbReference>
<gene>
    <name evidence="11" type="ORF">C7455_101996</name>
</gene>
<dbReference type="RefSeq" id="WP_109665999.1">
    <property type="nucleotide sequence ID" value="NZ_QGGW01000001.1"/>
</dbReference>
<dbReference type="Proteomes" id="UP000245708">
    <property type="component" value="Unassembled WGS sequence"/>
</dbReference>
<dbReference type="CDD" id="cd00130">
    <property type="entry name" value="PAS"/>
    <property type="match status" value="1"/>
</dbReference>
<evidence type="ECO:0000259" key="9">
    <source>
        <dbReference type="PROSITE" id="PS50110"/>
    </source>
</evidence>
<feature type="domain" description="PAS" evidence="10">
    <location>
        <begin position="239"/>
        <end position="283"/>
    </location>
</feature>
<keyword evidence="7" id="KW-0472">Membrane</keyword>
<dbReference type="InterPro" id="IPR036890">
    <property type="entry name" value="HATPase_C_sf"/>
</dbReference>
<dbReference type="Gene3D" id="3.30.450.20">
    <property type="entry name" value="PAS domain"/>
    <property type="match status" value="1"/>
</dbReference>
<dbReference type="PROSITE" id="PS50112">
    <property type="entry name" value="PAS"/>
    <property type="match status" value="1"/>
</dbReference>
<dbReference type="PANTHER" id="PTHR43047:SF64">
    <property type="entry name" value="HISTIDINE KINASE CONTAINING CHEY-HOMOLOGOUS RECEIVER DOMAIN AND PAS DOMAIN-RELATED"/>
    <property type="match status" value="1"/>
</dbReference>
<dbReference type="NCBIfam" id="TIGR00229">
    <property type="entry name" value="sensory_box"/>
    <property type="match status" value="1"/>
</dbReference>
<evidence type="ECO:0000256" key="4">
    <source>
        <dbReference type="ARBA" id="ARBA00022679"/>
    </source>
</evidence>
<dbReference type="Pfam" id="PF13426">
    <property type="entry name" value="PAS_9"/>
    <property type="match status" value="1"/>
</dbReference>
<dbReference type="CDD" id="cd17546">
    <property type="entry name" value="REC_hyHK_CKI1_RcsC-like"/>
    <property type="match status" value="1"/>
</dbReference>
<dbReference type="OrthoDB" id="9801651at2"/>
<dbReference type="InterPro" id="IPR000014">
    <property type="entry name" value="PAS"/>
</dbReference>
<keyword evidence="3 6" id="KW-0597">Phosphoprotein</keyword>
<evidence type="ECO:0000313" key="11">
    <source>
        <dbReference type="EMBL" id="PWK62955.1"/>
    </source>
</evidence>
<reference evidence="11 12" key="1">
    <citation type="submission" date="2018-05" db="EMBL/GenBank/DDBJ databases">
        <title>Genomic Encyclopedia of Type Strains, Phase IV (KMG-IV): sequencing the most valuable type-strain genomes for metagenomic binning, comparative biology and taxonomic classification.</title>
        <authorList>
            <person name="Goeker M."/>
        </authorList>
    </citation>
    <scope>NUCLEOTIDE SEQUENCE [LARGE SCALE GENOMIC DNA]</scope>
    <source>
        <strain evidence="11 12">DSM 16097</strain>
    </source>
</reference>
<feature type="transmembrane region" description="Helical" evidence="7">
    <location>
        <begin position="200"/>
        <end position="223"/>
    </location>
</feature>
<dbReference type="PRINTS" id="PR00344">
    <property type="entry name" value="BCTRLSENSOR"/>
</dbReference>
<evidence type="ECO:0000259" key="8">
    <source>
        <dbReference type="PROSITE" id="PS50109"/>
    </source>
</evidence>
<feature type="domain" description="Histidine kinase" evidence="8">
    <location>
        <begin position="386"/>
        <end position="612"/>
    </location>
</feature>
<keyword evidence="7" id="KW-1133">Transmembrane helix</keyword>
<dbReference type="SUPFAM" id="SSF52172">
    <property type="entry name" value="CheY-like"/>
    <property type="match status" value="1"/>
</dbReference>
<dbReference type="SUPFAM" id="SSF55874">
    <property type="entry name" value="ATPase domain of HSP90 chaperone/DNA topoisomerase II/histidine kinase"/>
    <property type="match status" value="1"/>
</dbReference>
<accession>A0A316GPQ8</accession>
<dbReference type="Pfam" id="PF02518">
    <property type="entry name" value="HATPase_c"/>
    <property type="match status" value="1"/>
</dbReference>
<dbReference type="Gene3D" id="3.30.565.10">
    <property type="entry name" value="Histidine kinase-like ATPase, C-terminal domain"/>
    <property type="match status" value="1"/>
</dbReference>
<dbReference type="InterPro" id="IPR035965">
    <property type="entry name" value="PAS-like_dom_sf"/>
</dbReference>
<sequence length="788" mass="85118">MIPAGPKDPLRPRPLRGQATRLDRARLGGVILLGLLILSCGALIFSAASFDRRLNAVRDADTDNQGWIVSQLEVDHMSLVIATADALVSASEGDGTVDAEVWRAMQAEFDILYSRISVFTAAMRNIDLSPEFEASLAALQDARRDLTTRIDQLTPQDVEGLRAFAAELRQRETLVRSLVTQGLQVFVIEAQMAREREREIWLFFLIETLVLLSLVLVASFFAVRLSRALQQRTMEAERAASTITKAYEASLSAVVVTDFDGRVLLCNKAAETMFRLPMSEITGIDAMRLAPARLRPALGATYDEMRRCATRHAPCRVSRRTLAIRSNGTVFPVELALTTDTDADGMPIAIAFVRDISAQVQAEGALRGAVDEARRAAAAKSMFLATMSHEMRTPLHGLIAALDLIERDGFDADNLALLDTARDCSQRALAQVNDVLQFTRASATREPTAPFRPARVVDDVIGELRPFARENGNTITLTLTGPCSGERVIGHPAAFSRAIYNLVGNAVKFTAGGKITVTLDFSAPYDAAPLTLRVSVADDGPGIAKSDQERIFQLFETSAEAGSAIMAGTSPSGTGLGLPITKLAVERMGGQIHLDSTPGQGSCFWFEIVLPRATGQEEKPAATLPLAAAPADAPQMPEGLVWDVLVVDDNEVNLTLMLEMVRRLGHRTAAARNGQEAVTQARARAFDVILMDVSMPVMDGRDATRAIRAEGASQGAAIVGVTALIEAEDPDSFRDCGMDRALVKPVRRDTLAAALAEVAQAQLGPEHRAEDRGMDDTDNVLAREQNAV</sequence>
<dbReference type="SMART" id="SM00388">
    <property type="entry name" value="HisKA"/>
    <property type="match status" value="1"/>
</dbReference>
<dbReference type="GO" id="GO:0000155">
    <property type="term" value="F:phosphorelay sensor kinase activity"/>
    <property type="evidence" value="ECO:0007669"/>
    <property type="project" value="InterPro"/>
</dbReference>
<dbReference type="PANTHER" id="PTHR43047">
    <property type="entry name" value="TWO-COMPONENT HISTIDINE PROTEIN KINASE"/>
    <property type="match status" value="1"/>
</dbReference>
<evidence type="ECO:0000256" key="2">
    <source>
        <dbReference type="ARBA" id="ARBA00012438"/>
    </source>
</evidence>
<dbReference type="InterPro" id="IPR003594">
    <property type="entry name" value="HATPase_dom"/>
</dbReference>
<dbReference type="InterPro" id="IPR001789">
    <property type="entry name" value="Sig_transdc_resp-reg_receiver"/>
</dbReference>
<dbReference type="CDD" id="cd00082">
    <property type="entry name" value="HisKA"/>
    <property type="match status" value="1"/>
</dbReference>
<dbReference type="SMART" id="SM00387">
    <property type="entry name" value="HATPase_c"/>
    <property type="match status" value="1"/>
</dbReference>
<dbReference type="PROSITE" id="PS50109">
    <property type="entry name" value="HIS_KIN"/>
    <property type="match status" value="1"/>
</dbReference>
<dbReference type="InterPro" id="IPR005467">
    <property type="entry name" value="His_kinase_dom"/>
</dbReference>
<keyword evidence="7" id="KW-0812">Transmembrane</keyword>
<organism evidence="11 12">
    <name type="scientific">Roseicyclus mahoneyensis</name>
    <dbReference type="NCBI Taxonomy" id="164332"/>
    <lineage>
        <taxon>Bacteria</taxon>
        <taxon>Pseudomonadati</taxon>
        <taxon>Pseudomonadota</taxon>
        <taxon>Alphaproteobacteria</taxon>
        <taxon>Rhodobacterales</taxon>
        <taxon>Roseobacteraceae</taxon>
        <taxon>Roseicyclus</taxon>
    </lineage>
</organism>
<dbReference type="EMBL" id="QGGW01000001">
    <property type="protein sequence ID" value="PWK62955.1"/>
    <property type="molecule type" value="Genomic_DNA"/>
</dbReference>
<evidence type="ECO:0000256" key="1">
    <source>
        <dbReference type="ARBA" id="ARBA00000085"/>
    </source>
</evidence>
<evidence type="ECO:0000256" key="7">
    <source>
        <dbReference type="SAM" id="Phobius"/>
    </source>
</evidence>
<dbReference type="EC" id="2.7.13.3" evidence="2"/>
<dbReference type="PROSITE" id="PS50110">
    <property type="entry name" value="RESPONSE_REGULATORY"/>
    <property type="match status" value="1"/>
</dbReference>
<comment type="caution">
    <text evidence="11">The sequence shown here is derived from an EMBL/GenBank/DDBJ whole genome shotgun (WGS) entry which is preliminary data.</text>
</comment>